<evidence type="ECO:0000259" key="6">
    <source>
        <dbReference type="Pfam" id="PF00389"/>
    </source>
</evidence>
<dbReference type="Proteomes" id="UP000320811">
    <property type="component" value="Unassembled WGS sequence"/>
</dbReference>
<sequence length="328" mass="35648">MRKNVLLLETIAEEALMALQAEVNVFTGYDDASLKVALEHGDIHAIVTRGKGLINKPLMDACPQLQVVARCGVGLDNVDVSAATARKILVINAPGSNAATMAEHTLSLMLMGMRNMYESVAQVKQNNWNWRSQYAGDELSGKTLGILGMGNIGQRVARLGEAFGMEVVYWSRSAHDLPYHQVEIKELLQRSDVVSLHLPFNNDTSGIIGMEQLGLMKPDAWLINTARGALVDHTALLQALNTQKIGGYAADVLPEEPPVQSLPVVQHPRVIVTPHAGSLTIATYKKICQLTISNVVAALTGKNPDPNSIYNRHALSQATQGDHRIKKL</sequence>
<dbReference type="PROSITE" id="PS00671">
    <property type="entry name" value="D_2_HYDROXYACID_DH_3"/>
    <property type="match status" value="1"/>
</dbReference>
<dbReference type="InterPro" id="IPR029753">
    <property type="entry name" value="D-isomer_DH_CS"/>
</dbReference>
<protein>
    <submittedName>
        <fullName evidence="8">D-3-phosphoglycerate dehydrogenase</fullName>
    </submittedName>
</protein>
<dbReference type="InterPro" id="IPR006140">
    <property type="entry name" value="D-isomer_DH_NAD-bd"/>
</dbReference>
<keyword evidence="4" id="KW-0520">NAD</keyword>
<dbReference type="Pfam" id="PF00389">
    <property type="entry name" value="2-Hacid_dh"/>
    <property type="match status" value="1"/>
</dbReference>
<evidence type="ECO:0000256" key="1">
    <source>
        <dbReference type="ARBA" id="ARBA00005854"/>
    </source>
</evidence>
<dbReference type="EMBL" id="VIWO01000002">
    <property type="protein sequence ID" value="TWF42311.1"/>
    <property type="molecule type" value="Genomic_DNA"/>
</dbReference>
<dbReference type="PROSITE" id="PS00670">
    <property type="entry name" value="D_2_HYDROXYACID_DH_2"/>
    <property type="match status" value="1"/>
</dbReference>
<evidence type="ECO:0000259" key="7">
    <source>
        <dbReference type="Pfam" id="PF02826"/>
    </source>
</evidence>
<evidence type="ECO:0000313" key="9">
    <source>
        <dbReference type="Proteomes" id="UP000320811"/>
    </source>
</evidence>
<keyword evidence="9" id="KW-1185">Reference proteome</keyword>
<dbReference type="OrthoDB" id="1522997at2"/>
<dbReference type="InterPro" id="IPR050857">
    <property type="entry name" value="D-2-hydroxyacid_DH"/>
</dbReference>
<dbReference type="GO" id="GO:0016616">
    <property type="term" value="F:oxidoreductase activity, acting on the CH-OH group of donors, NAD or NADP as acceptor"/>
    <property type="evidence" value="ECO:0007669"/>
    <property type="project" value="InterPro"/>
</dbReference>
<dbReference type="PANTHER" id="PTHR42789">
    <property type="entry name" value="D-ISOMER SPECIFIC 2-HYDROXYACID DEHYDROGENASE FAMILY PROTEIN (AFU_ORTHOLOGUE AFUA_6G10090)"/>
    <property type="match status" value="1"/>
</dbReference>
<dbReference type="FunFam" id="3.40.50.720:FF:000203">
    <property type="entry name" value="D-3-phosphoglycerate dehydrogenase (SerA)"/>
    <property type="match status" value="1"/>
</dbReference>
<keyword evidence="2" id="KW-0028">Amino-acid biosynthesis</keyword>
<dbReference type="InterPro" id="IPR036291">
    <property type="entry name" value="NAD(P)-bd_dom_sf"/>
</dbReference>
<organism evidence="8 9">
    <name type="scientific">Chitinophaga polysaccharea</name>
    <dbReference type="NCBI Taxonomy" id="1293035"/>
    <lineage>
        <taxon>Bacteria</taxon>
        <taxon>Pseudomonadati</taxon>
        <taxon>Bacteroidota</taxon>
        <taxon>Chitinophagia</taxon>
        <taxon>Chitinophagales</taxon>
        <taxon>Chitinophagaceae</taxon>
        <taxon>Chitinophaga</taxon>
    </lineage>
</organism>
<dbReference type="Gene3D" id="3.40.50.720">
    <property type="entry name" value="NAD(P)-binding Rossmann-like Domain"/>
    <property type="match status" value="2"/>
</dbReference>
<comment type="similarity">
    <text evidence="1 5">Belongs to the D-isomer specific 2-hydroxyacid dehydrogenase family.</text>
</comment>
<keyword evidence="3 5" id="KW-0560">Oxidoreductase</keyword>
<dbReference type="GO" id="GO:0051287">
    <property type="term" value="F:NAD binding"/>
    <property type="evidence" value="ECO:0007669"/>
    <property type="project" value="InterPro"/>
</dbReference>
<reference evidence="8 9" key="1">
    <citation type="submission" date="2019-06" db="EMBL/GenBank/DDBJ databases">
        <title>Sorghum-associated microbial communities from plants grown in Nebraska, USA.</title>
        <authorList>
            <person name="Schachtman D."/>
        </authorList>
    </citation>
    <scope>NUCLEOTIDE SEQUENCE [LARGE SCALE GENOMIC DNA]</scope>
    <source>
        <strain evidence="8 9">1209</strain>
    </source>
</reference>
<dbReference type="GO" id="GO:0008652">
    <property type="term" value="P:amino acid biosynthetic process"/>
    <property type="evidence" value="ECO:0007669"/>
    <property type="project" value="UniProtKB-KW"/>
</dbReference>
<dbReference type="PANTHER" id="PTHR42789:SF1">
    <property type="entry name" value="D-ISOMER SPECIFIC 2-HYDROXYACID DEHYDROGENASE FAMILY PROTEIN (AFU_ORTHOLOGUE AFUA_6G10090)"/>
    <property type="match status" value="1"/>
</dbReference>
<dbReference type="PROSITE" id="PS00065">
    <property type="entry name" value="D_2_HYDROXYACID_DH_1"/>
    <property type="match status" value="1"/>
</dbReference>
<feature type="domain" description="D-isomer specific 2-hydroxyacid dehydrogenase catalytic" evidence="6">
    <location>
        <begin position="5"/>
        <end position="304"/>
    </location>
</feature>
<comment type="caution">
    <text evidence="8">The sequence shown here is derived from an EMBL/GenBank/DDBJ whole genome shotgun (WGS) entry which is preliminary data.</text>
</comment>
<evidence type="ECO:0000256" key="3">
    <source>
        <dbReference type="ARBA" id="ARBA00023002"/>
    </source>
</evidence>
<dbReference type="AlphaFoldDB" id="A0A561PW25"/>
<dbReference type="Pfam" id="PF02826">
    <property type="entry name" value="2-Hacid_dh_C"/>
    <property type="match status" value="1"/>
</dbReference>
<feature type="domain" description="D-isomer specific 2-hydroxyacid dehydrogenase NAD-binding" evidence="7">
    <location>
        <begin position="106"/>
        <end position="277"/>
    </location>
</feature>
<dbReference type="InterPro" id="IPR029752">
    <property type="entry name" value="D-isomer_DH_CS1"/>
</dbReference>
<accession>A0A561PW25</accession>
<dbReference type="SUPFAM" id="SSF52283">
    <property type="entry name" value="Formate/glycerate dehydrogenase catalytic domain-like"/>
    <property type="match status" value="1"/>
</dbReference>
<dbReference type="RefSeq" id="WP_145665609.1">
    <property type="nucleotide sequence ID" value="NZ_VIWO01000002.1"/>
</dbReference>
<name>A0A561PW25_9BACT</name>
<gene>
    <name evidence="8" type="ORF">FHW36_10266</name>
</gene>
<dbReference type="InterPro" id="IPR006139">
    <property type="entry name" value="D-isomer_2_OHA_DH_cat_dom"/>
</dbReference>
<dbReference type="SUPFAM" id="SSF51735">
    <property type="entry name" value="NAD(P)-binding Rossmann-fold domains"/>
    <property type="match status" value="1"/>
</dbReference>
<evidence type="ECO:0000256" key="5">
    <source>
        <dbReference type="RuleBase" id="RU003719"/>
    </source>
</evidence>
<evidence type="ECO:0000313" key="8">
    <source>
        <dbReference type="EMBL" id="TWF42311.1"/>
    </source>
</evidence>
<evidence type="ECO:0000256" key="4">
    <source>
        <dbReference type="ARBA" id="ARBA00023027"/>
    </source>
</evidence>
<proteinExistence type="inferred from homology"/>
<evidence type="ECO:0000256" key="2">
    <source>
        <dbReference type="ARBA" id="ARBA00022605"/>
    </source>
</evidence>